<dbReference type="InterPro" id="IPR002933">
    <property type="entry name" value="Peptidase_M20"/>
</dbReference>
<accession>A0ABN2P6U9</accession>
<evidence type="ECO:0000259" key="1">
    <source>
        <dbReference type="Pfam" id="PF07687"/>
    </source>
</evidence>
<dbReference type="Pfam" id="PF07687">
    <property type="entry name" value="M20_dimer"/>
    <property type="match status" value="1"/>
</dbReference>
<name>A0ABN2P6U9_9ACTN</name>
<dbReference type="Gene3D" id="3.40.630.10">
    <property type="entry name" value="Zn peptidases"/>
    <property type="match status" value="1"/>
</dbReference>
<dbReference type="NCBIfam" id="TIGR01891">
    <property type="entry name" value="amidohydrolases"/>
    <property type="match status" value="1"/>
</dbReference>
<protein>
    <submittedName>
        <fullName evidence="2">M20 family metallopeptidase</fullName>
    </submittedName>
</protein>
<evidence type="ECO:0000313" key="3">
    <source>
        <dbReference type="Proteomes" id="UP001501303"/>
    </source>
</evidence>
<dbReference type="RefSeq" id="WP_344261181.1">
    <property type="nucleotide sequence ID" value="NZ_BAAAMJ010000020.1"/>
</dbReference>
<dbReference type="EMBL" id="BAAAMJ010000020">
    <property type="protein sequence ID" value="GAA1912737.1"/>
    <property type="molecule type" value="Genomic_DNA"/>
</dbReference>
<dbReference type="CDD" id="cd03886">
    <property type="entry name" value="M20_Acy1"/>
    <property type="match status" value="1"/>
</dbReference>
<reference evidence="2 3" key="1">
    <citation type="journal article" date="2019" name="Int. J. Syst. Evol. Microbiol.">
        <title>The Global Catalogue of Microorganisms (GCM) 10K type strain sequencing project: providing services to taxonomists for standard genome sequencing and annotation.</title>
        <authorList>
            <consortium name="The Broad Institute Genomics Platform"/>
            <consortium name="The Broad Institute Genome Sequencing Center for Infectious Disease"/>
            <person name="Wu L."/>
            <person name="Ma J."/>
        </authorList>
    </citation>
    <scope>NUCLEOTIDE SEQUENCE [LARGE SCALE GENOMIC DNA]</scope>
    <source>
        <strain evidence="2 3">JCM 13581</strain>
    </source>
</reference>
<dbReference type="PANTHER" id="PTHR11014">
    <property type="entry name" value="PEPTIDASE M20 FAMILY MEMBER"/>
    <property type="match status" value="1"/>
</dbReference>
<feature type="domain" description="Peptidase M20 dimerisation" evidence="1">
    <location>
        <begin position="191"/>
        <end position="275"/>
    </location>
</feature>
<dbReference type="InterPro" id="IPR036264">
    <property type="entry name" value="Bact_exopeptidase_dim_dom"/>
</dbReference>
<evidence type="ECO:0000313" key="2">
    <source>
        <dbReference type="EMBL" id="GAA1912737.1"/>
    </source>
</evidence>
<dbReference type="SUPFAM" id="SSF55031">
    <property type="entry name" value="Bacterial exopeptidase dimerisation domain"/>
    <property type="match status" value="1"/>
</dbReference>
<dbReference type="SUPFAM" id="SSF53187">
    <property type="entry name" value="Zn-dependent exopeptidases"/>
    <property type="match status" value="1"/>
</dbReference>
<proteinExistence type="predicted"/>
<gene>
    <name evidence="2" type="ORF">GCM10009716_23120</name>
</gene>
<sequence>MNLRDDARSLAGDLTRLRRDLHGVPELGLDLPRTQEAVLDALDGLPLEVSTGRGLSSVTAVLRGSRPGPTVLLRGDMDALPVTERTGLDYAAAADRMHACGHDLHTTMLAGSARLLSAHRDRLAGDVLFMFQPGEEGYDGAGQMLAEGVLEAAGERPVAAYALHVTSAFWPSGVFSARGGPTMAASDRLLVTVRGAGGHGSAPHRAKDPVPVACEMVTSLQTWITRTFDVFDPVVLTVGSLHAGTQSNIIPDTAEFAATVRSFSAEAREQLRTGTVRVCEGIAAAYGMEVEARFVDQYPVTVNDDAETAFAADTVREAIGEEHFAPMEHPLLGAEDFSRVIEEVPGAMVFLGATPPDRDPQTAPYNHSPLAAFDEAVLPDGAALYAELAVRRLAAAAADAPAAA</sequence>
<dbReference type="PIRSF" id="PIRSF005962">
    <property type="entry name" value="Pept_M20D_amidohydro"/>
    <property type="match status" value="1"/>
</dbReference>
<dbReference type="Pfam" id="PF01546">
    <property type="entry name" value="Peptidase_M20"/>
    <property type="match status" value="1"/>
</dbReference>
<comment type="caution">
    <text evidence="2">The sequence shown here is derived from an EMBL/GenBank/DDBJ whole genome shotgun (WGS) entry which is preliminary data.</text>
</comment>
<dbReference type="InterPro" id="IPR011650">
    <property type="entry name" value="Peptidase_M20_dimer"/>
</dbReference>
<organism evidence="2 3">
    <name type="scientific">Streptomyces sodiiphilus</name>
    <dbReference type="NCBI Taxonomy" id="226217"/>
    <lineage>
        <taxon>Bacteria</taxon>
        <taxon>Bacillati</taxon>
        <taxon>Actinomycetota</taxon>
        <taxon>Actinomycetes</taxon>
        <taxon>Kitasatosporales</taxon>
        <taxon>Streptomycetaceae</taxon>
        <taxon>Streptomyces</taxon>
    </lineage>
</organism>
<dbReference type="Gene3D" id="3.30.70.360">
    <property type="match status" value="1"/>
</dbReference>
<keyword evidence="3" id="KW-1185">Reference proteome</keyword>
<dbReference type="PANTHER" id="PTHR11014:SF63">
    <property type="entry name" value="METALLOPEPTIDASE, PUTATIVE (AFU_ORTHOLOGUE AFUA_6G09600)-RELATED"/>
    <property type="match status" value="1"/>
</dbReference>
<dbReference type="Proteomes" id="UP001501303">
    <property type="component" value="Unassembled WGS sequence"/>
</dbReference>
<dbReference type="InterPro" id="IPR017439">
    <property type="entry name" value="Amidohydrolase"/>
</dbReference>